<dbReference type="PANTHER" id="PTHR42978">
    <property type="entry name" value="QUORUM-QUENCHING LACTONASE YTNP-RELATED-RELATED"/>
    <property type="match status" value="1"/>
</dbReference>
<keyword evidence="8" id="KW-1185">Reference proteome</keyword>
<accession>A0A418ZT32</accession>
<dbReference type="GO" id="GO:0046872">
    <property type="term" value="F:metal ion binding"/>
    <property type="evidence" value="ECO:0007669"/>
    <property type="project" value="UniProtKB-KW"/>
</dbReference>
<evidence type="ECO:0000256" key="4">
    <source>
        <dbReference type="ARBA" id="ARBA00022801"/>
    </source>
</evidence>
<evidence type="ECO:0000256" key="1">
    <source>
        <dbReference type="ARBA" id="ARBA00001947"/>
    </source>
</evidence>
<dbReference type="Gene3D" id="3.60.15.10">
    <property type="entry name" value="Ribonuclease Z/Hydroxyacylglutathione hydrolase-like"/>
    <property type="match status" value="1"/>
</dbReference>
<dbReference type="AlphaFoldDB" id="A0A418ZT32"/>
<dbReference type="CDD" id="cd07730">
    <property type="entry name" value="metallo-hydrolase-like_MBL-fold"/>
    <property type="match status" value="1"/>
</dbReference>
<dbReference type="Proteomes" id="UP000283587">
    <property type="component" value="Unassembled WGS sequence"/>
</dbReference>
<dbReference type="Pfam" id="PF00753">
    <property type="entry name" value="Lactamase_B"/>
    <property type="match status" value="1"/>
</dbReference>
<comment type="cofactor">
    <cofactor evidence="1">
        <name>Zn(2+)</name>
        <dbReference type="ChEBI" id="CHEBI:29105"/>
    </cofactor>
</comment>
<dbReference type="InterPro" id="IPR036866">
    <property type="entry name" value="RibonucZ/Hydroxyglut_hydro"/>
</dbReference>
<evidence type="ECO:0000256" key="2">
    <source>
        <dbReference type="ARBA" id="ARBA00007749"/>
    </source>
</evidence>
<evidence type="ECO:0000313" key="7">
    <source>
        <dbReference type="EMBL" id="RJK99960.1"/>
    </source>
</evidence>
<comment type="caution">
    <text evidence="7">The sequence shown here is derived from an EMBL/GenBank/DDBJ whole genome shotgun (WGS) entry which is preliminary data.</text>
</comment>
<feature type="domain" description="Metallo-beta-lactamase" evidence="6">
    <location>
        <begin position="30"/>
        <end position="254"/>
    </location>
</feature>
<dbReference type="SMART" id="SM00849">
    <property type="entry name" value="Lactamase_B"/>
    <property type="match status" value="1"/>
</dbReference>
<keyword evidence="4 7" id="KW-0378">Hydrolase</keyword>
<name>A0A418ZT32_9RHOB</name>
<dbReference type="InterPro" id="IPR001279">
    <property type="entry name" value="Metallo-B-lactamas"/>
</dbReference>
<dbReference type="EMBL" id="QZEW01000180">
    <property type="protein sequence ID" value="RJK99960.1"/>
    <property type="molecule type" value="Genomic_DNA"/>
</dbReference>
<dbReference type="PANTHER" id="PTHR42978:SF2">
    <property type="entry name" value="102 KBASES UNSTABLE REGION: FROM 1 TO 119443"/>
    <property type="match status" value="1"/>
</dbReference>
<sequence length="260" mass="27559">MLRLTTLRIGSCRASGWAAGQGGLRPVRFPALATLIETGTATVLVDCGYGPAFFQATARLPARFYRWLTPVELPPAERLAPQLPRLPDLVMLTHLHADHVAGLADLPAHVPVAVSAGAIAHLRGLSDWGATRAACPPLLRDMVLSRKLTLIENRPAVDTGLPGFSGGHDLLGDGQLIAVPLPGHGTGQTGLWIPQAARFLIADAAYGRAALRSGRMPPGLVLARLGDARAYRRTFAALRALMAVRPEITLDPSHCPETAP</sequence>
<evidence type="ECO:0000259" key="6">
    <source>
        <dbReference type="SMART" id="SM00849"/>
    </source>
</evidence>
<dbReference type="SUPFAM" id="SSF56281">
    <property type="entry name" value="Metallo-hydrolase/oxidoreductase"/>
    <property type="match status" value="1"/>
</dbReference>
<dbReference type="RefSeq" id="WP_119901073.1">
    <property type="nucleotide sequence ID" value="NZ_QNRC01000009.1"/>
</dbReference>
<keyword evidence="5" id="KW-0862">Zinc</keyword>
<comment type="similarity">
    <text evidence="2">Belongs to the metallo-beta-lactamase superfamily.</text>
</comment>
<evidence type="ECO:0000256" key="5">
    <source>
        <dbReference type="ARBA" id="ARBA00022833"/>
    </source>
</evidence>
<proteinExistence type="inferred from homology"/>
<evidence type="ECO:0000256" key="3">
    <source>
        <dbReference type="ARBA" id="ARBA00022723"/>
    </source>
</evidence>
<gene>
    <name evidence="7" type="ORF">D3P05_23045</name>
</gene>
<protein>
    <submittedName>
        <fullName evidence="7">MBL fold metallo-hydrolase</fullName>
    </submittedName>
</protein>
<dbReference type="GO" id="GO:0016787">
    <property type="term" value="F:hydrolase activity"/>
    <property type="evidence" value="ECO:0007669"/>
    <property type="project" value="UniProtKB-KW"/>
</dbReference>
<dbReference type="InterPro" id="IPR051013">
    <property type="entry name" value="MBL_superfamily_lactonases"/>
</dbReference>
<keyword evidence="3" id="KW-0479">Metal-binding</keyword>
<reference evidence="8" key="1">
    <citation type="submission" date="2018-09" db="EMBL/GenBank/DDBJ databases">
        <title>Paracoccus onubensis nov. sp. a moderate halophilic bacterium isolated from Gruta de las Maravillas (Aracena, Spain).</title>
        <authorList>
            <person name="Jurado V."/>
            <person name="Gutierrez-Patricio S."/>
            <person name="Gonzalez-Pimentel J.L."/>
            <person name="Miller A.Z."/>
            <person name="Laiz L."/>
            <person name="Saiz-Jimenez C."/>
        </authorList>
    </citation>
    <scope>NUCLEOTIDE SEQUENCE [LARGE SCALE GENOMIC DNA]</scope>
    <source>
        <strain evidence="8">DSM 26381</strain>
    </source>
</reference>
<organism evidence="7 8">
    <name type="scientific">Paracoccus siganidrum</name>
    <dbReference type="NCBI Taxonomy" id="1276757"/>
    <lineage>
        <taxon>Bacteria</taxon>
        <taxon>Pseudomonadati</taxon>
        <taxon>Pseudomonadota</taxon>
        <taxon>Alphaproteobacteria</taxon>
        <taxon>Rhodobacterales</taxon>
        <taxon>Paracoccaceae</taxon>
        <taxon>Paracoccus</taxon>
    </lineage>
</organism>
<evidence type="ECO:0000313" key="8">
    <source>
        <dbReference type="Proteomes" id="UP000283587"/>
    </source>
</evidence>
<dbReference type="OrthoDB" id="9773738at2"/>